<feature type="signal peptide" evidence="1">
    <location>
        <begin position="1"/>
        <end position="24"/>
    </location>
</feature>
<evidence type="ECO:0000313" key="3">
    <source>
        <dbReference type="Proteomes" id="UP000789831"/>
    </source>
</evidence>
<keyword evidence="3" id="KW-1185">Reference proteome</keyword>
<name>A0A9N9E8H6_9GLOM</name>
<dbReference type="Proteomes" id="UP000789831">
    <property type="component" value="Unassembled WGS sequence"/>
</dbReference>
<reference evidence="2" key="1">
    <citation type="submission" date="2021-06" db="EMBL/GenBank/DDBJ databases">
        <authorList>
            <person name="Kallberg Y."/>
            <person name="Tangrot J."/>
            <person name="Rosling A."/>
        </authorList>
    </citation>
    <scope>NUCLEOTIDE SEQUENCE</scope>
    <source>
        <strain evidence="2">MT106</strain>
    </source>
</reference>
<feature type="chain" id="PRO_5040200361" evidence="1">
    <location>
        <begin position="25"/>
        <end position="87"/>
    </location>
</feature>
<protein>
    <submittedName>
        <fullName evidence="2">1833_t:CDS:1</fullName>
    </submittedName>
</protein>
<comment type="caution">
    <text evidence="2">The sequence shown here is derived from an EMBL/GenBank/DDBJ whole genome shotgun (WGS) entry which is preliminary data.</text>
</comment>
<evidence type="ECO:0000256" key="1">
    <source>
        <dbReference type="SAM" id="SignalP"/>
    </source>
</evidence>
<dbReference type="AlphaFoldDB" id="A0A9N9E8H6"/>
<dbReference type="EMBL" id="CAJVPL010007401">
    <property type="protein sequence ID" value="CAG8669459.1"/>
    <property type="molecule type" value="Genomic_DNA"/>
</dbReference>
<gene>
    <name evidence="2" type="ORF">AGERDE_LOCUS12189</name>
</gene>
<evidence type="ECO:0000313" key="2">
    <source>
        <dbReference type="EMBL" id="CAG8669459.1"/>
    </source>
</evidence>
<accession>A0A9N9E8H6</accession>
<organism evidence="2 3">
    <name type="scientific">Ambispora gerdemannii</name>
    <dbReference type="NCBI Taxonomy" id="144530"/>
    <lineage>
        <taxon>Eukaryota</taxon>
        <taxon>Fungi</taxon>
        <taxon>Fungi incertae sedis</taxon>
        <taxon>Mucoromycota</taxon>
        <taxon>Glomeromycotina</taxon>
        <taxon>Glomeromycetes</taxon>
        <taxon>Archaeosporales</taxon>
        <taxon>Ambisporaceae</taxon>
        <taxon>Ambispora</taxon>
    </lineage>
</organism>
<keyword evidence="1" id="KW-0732">Signal</keyword>
<proteinExistence type="predicted"/>
<sequence length="87" mass="9600">MTTFKQLFAIALLLAICLFVLSDAIPMPAPVDDLAPVDDPDTIVVKIKKLDCRGNGANSICRDVCGYSALATTEKKRKIRYEIEELE</sequence>
<feature type="non-terminal residue" evidence="2">
    <location>
        <position position="87"/>
    </location>
</feature>